<keyword evidence="8" id="KW-0175">Coiled coil</keyword>
<dbReference type="Gene3D" id="3.30.465.10">
    <property type="match status" value="1"/>
</dbReference>
<evidence type="ECO:0000256" key="5">
    <source>
        <dbReference type="ARBA" id="ARBA00022946"/>
    </source>
</evidence>
<feature type="domain" description="FAD-binding PCMH-type" evidence="10">
    <location>
        <begin position="35"/>
        <end position="261"/>
    </location>
</feature>
<evidence type="ECO:0000313" key="11">
    <source>
        <dbReference type="EMBL" id="OGZ31830.1"/>
    </source>
</evidence>
<dbReference type="InterPro" id="IPR009051">
    <property type="entry name" value="Helical_ferredxn"/>
</dbReference>
<keyword evidence="4" id="KW-0274">FAD</keyword>
<dbReference type="GO" id="GO:0051536">
    <property type="term" value="F:iron-sulfur cluster binding"/>
    <property type="evidence" value="ECO:0007669"/>
    <property type="project" value="InterPro"/>
</dbReference>
<keyword evidence="3" id="KW-0285">Flavoprotein</keyword>
<dbReference type="InterPro" id="IPR004113">
    <property type="entry name" value="FAD-bd_oxidored_4_C"/>
</dbReference>
<dbReference type="InterPro" id="IPR016164">
    <property type="entry name" value="FAD-linked_Oxase-like_C"/>
</dbReference>
<dbReference type="STRING" id="1801990.A2V69_01045"/>
<dbReference type="EMBL" id="MHMT01000032">
    <property type="protein sequence ID" value="OGZ31830.1"/>
    <property type="molecule type" value="Genomic_DNA"/>
</dbReference>
<evidence type="ECO:0000259" key="10">
    <source>
        <dbReference type="PROSITE" id="PS51387"/>
    </source>
</evidence>
<dbReference type="InterPro" id="IPR006094">
    <property type="entry name" value="Oxid_FAD_bind_N"/>
</dbReference>
<gene>
    <name evidence="11" type="ORF">A2V69_01045</name>
</gene>
<comment type="caution">
    <text evidence="11">The sequence shown here is derived from an EMBL/GenBank/DDBJ whole genome shotgun (WGS) entry which is preliminary data.</text>
</comment>
<evidence type="ECO:0000256" key="2">
    <source>
        <dbReference type="ARBA" id="ARBA00008000"/>
    </source>
</evidence>
<dbReference type="InterPro" id="IPR016166">
    <property type="entry name" value="FAD-bd_PCMH"/>
</dbReference>
<dbReference type="Gene3D" id="3.30.70.2740">
    <property type="match status" value="1"/>
</dbReference>
<evidence type="ECO:0000256" key="7">
    <source>
        <dbReference type="ARBA" id="ARBA00038897"/>
    </source>
</evidence>
<dbReference type="GO" id="GO:0071949">
    <property type="term" value="F:FAD binding"/>
    <property type="evidence" value="ECO:0007669"/>
    <property type="project" value="InterPro"/>
</dbReference>
<dbReference type="PROSITE" id="PS51379">
    <property type="entry name" value="4FE4S_FER_2"/>
    <property type="match status" value="1"/>
</dbReference>
<dbReference type="EC" id="1.1.2.4" evidence="7"/>
<dbReference type="InterPro" id="IPR017896">
    <property type="entry name" value="4Fe4S_Fe-S-bd"/>
</dbReference>
<keyword evidence="6" id="KW-0560">Oxidoreductase</keyword>
<comment type="similarity">
    <text evidence="2">Belongs to the FAD-binding oxidoreductase/transferase type 4 family.</text>
</comment>
<dbReference type="GO" id="GO:0008720">
    <property type="term" value="F:D-lactate dehydrogenase (NAD+) activity"/>
    <property type="evidence" value="ECO:0007669"/>
    <property type="project" value="TreeGrafter"/>
</dbReference>
<dbReference type="SUPFAM" id="SSF55103">
    <property type="entry name" value="FAD-linked oxidases, C-terminal domain"/>
    <property type="match status" value="1"/>
</dbReference>
<sequence length="611" mass="68811">MITQQKIDEFKKQIEGDVLTERFWREVYSTDASIYKFVPELIVLPKTKKDVQKTVKFAKENKIGITCRTAGTSLAGTAVGPGIILDFTRYFDQILEISSTSSEQVAFVRTQPAVIYDELNAKLGEKGLFLPPVPASSRACMIGGNVATKACGGGAVKYGTLDDFMLAIEFIDADGNIVNTETGQGVEKFKEKLENLRKKILNDKKAMEVINRRMDIQDASTYNIFAFDRYSDTNELIAHLMMGSIGTLGIFTEIKLKVVSKPSEKPVSWAVYLADLYQVDNFIKEVKRLDCSGVELVDRVSLDLTRNCFPALGIPKEAEAMMIVQFDEKIEQTLKEFENSLKNFKLVGEAVKDPVKMEKFWEVRKCLLPMTAKFSPTTKPLVSVDDVGVRVKDIPDLLKDLRKIFKDLGMQVALYGHAGTGTIHIDPVIEAATDKDVKKIREIADKVYEAVFKYDGTIATEHGGGRCRSMYLEKQWGKDIFKYLKEIKQIFDPSDILNPNTMFNKDKICANLKIPMKPLGPEEWPCMECAYCQNKCPAWIKARKGEMGPRQFKNLIRYRVLEVKEGDTEIPAMEEQIKQCILCGNCTQVCSTIVGAKLKEFNENWRAGKVG</sequence>
<dbReference type="Pfam" id="PF02913">
    <property type="entry name" value="FAD-oxidase_C"/>
    <property type="match status" value="1"/>
</dbReference>
<dbReference type="InterPro" id="IPR016169">
    <property type="entry name" value="FAD-bd_PCMH_sub2"/>
</dbReference>
<evidence type="ECO:0000256" key="8">
    <source>
        <dbReference type="SAM" id="Coils"/>
    </source>
</evidence>
<organism evidence="11 12">
    <name type="scientific">Candidatus Portnoybacteria bacterium RBG_13_40_8</name>
    <dbReference type="NCBI Taxonomy" id="1801990"/>
    <lineage>
        <taxon>Bacteria</taxon>
        <taxon>Candidatus Portnoyibacteriota</taxon>
    </lineage>
</organism>
<dbReference type="SUPFAM" id="SSF46548">
    <property type="entry name" value="alpha-helical ferredoxin"/>
    <property type="match status" value="1"/>
</dbReference>
<reference evidence="11 12" key="1">
    <citation type="journal article" date="2016" name="Nat. Commun.">
        <title>Thousands of microbial genomes shed light on interconnected biogeochemical processes in an aquifer system.</title>
        <authorList>
            <person name="Anantharaman K."/>
            <person name="Brown C.T."/>
            <person name="Hug L.A."/>
            <person name="Sharon I."/>
            <person name="Castelle C.J."/>
            <person name="Probst A.J."/>
            <person name="Thomas B.C."/>
            <person name="Singh A."/>
            <person name="Wilkins M.J."/>
            <person name="Karaoz U."/>
            <person name="Brodie E.L."/>
            <person name="Williams K.H."/>
            <person name="Hubbard S.S."/>
            <person name="Banfield J.F."/>
        </authorList>
    </citation>
    <scope>NUCLEOTIDE SEQUENCE [LARGE SCALE GENOMIC DNA]</scope>
</reference>
<dbReference type="Pfam" id="PF13183">
    <property type="entry name" value="Fer4_8"/>
    <property type="match status" value="1"/>
</dbReference>
<feature type="coiled-coil region" evidence="8">
    <location>
        <begin position="186"/>
        <end position="213"/>
    </location>
</feature>
<dbReference type="GO" id="GO:1903457">
    <property type="term" value="P:lactate catabolic process"/>
    <property type="evidence" value="ECO:0007669"/>
    <property type="project" value="TreeGrafter"/>
</dbReference>
<dbReference type="PANTHER" id="PTHR11748:SF111">
    <property type="entry name" value="D-LACTATE DEHYDROGENASE, MITOCHONDRIAL-RELATED"/>
    <property type="match status" value="1"/>
</dbReference>
<evidence type="ECO:0000313" key="12">
    <source>
        <dbReference type="Proteomes" id="UP000177810"/>
    </source>
</evidence>
<protein>
    <recommendedName>
        <fullName evidence="7">D-lactate dehydrogenase (cytochrome)</fullName>
        <ecNumber evidence="7">1.1.2.4</ecNumber>
    </recommendedName>
</protein>
<dbReference type="AlphaFoldDB" id="A0A1G2F2G4"/>
<dbReference type="Proteomes" id="UP000177810">
    <property type="component" value="Unassembled WGS sequence"/>
</dbReference>
<keyword evidence="5" id="KW-0809">Transit peptide</keyword>
<feature type="domain" description="4Fe-4S ferredoxin-type" evidence="9">
    <location>
        <begin position="569"/>
        <end position="601"/>
    </location>
</feature>
<comment type="cofactor">
    <cofactor evidence="1">
        <name>FAD</name>
        <dbReference type="ChEBI" id="CHEBI:57692"/>
    </cofactor>
</comment>
<evidence type="ECO:0000256" key="6">
    <source>
        <dbReference type="ARBA" id="ARBA00023002"/>
    </source>
</evidence>
<name>A0A1G2F2G4_9BACT</name>
<evidence type="ECO:0000256" key="3">
    <source>
        <dbReference type="ARBA" id="ARBA00022630"/>
    </source>
</evidence>
<evidence type="ECO:0000259" key="9">
    <source>
        <dbReference type="PROSITE" id="PS51379"/>
    </source>
</evidence>
<dbReference type="SUPFAM" id="SSF56176">
    <property type="entry name" value="FAD-binding/transporter-associated domain-like"/>
    <property type="match status" value="1"/>
</dbReference>
<dbReference type="Pfam" id="PF01565">
    <property type="entry name" value="FAD_binding_4"/>
    <property type="match status" value="1"/>
</dbReference>
<dbReference type="PANTHER" id="PTHR11748">
    <property type="entry name" value="D-LACTATE DEHYDROGENASE"/>
    <property type="match status" value="1"/>
</dbReference>
<dbReference type="InterPro" id="IPR036318">
    <property type="entry name" value="FAD-bd_PCMH-like_sf"/>
</dbReference>
<accession>A0A1G2F2G4</accession>
<dbReference type="GO" id="GO:0004458">
    <property type="term" value="F:D-lactate dehydrogenase (cytochrome) activity"/>
    <property type="evidence" value="ECO:0007669"/>
    <property type="project" value="UniProtKB-EC"/>
</dbReference>
<proteinExistence type="inferred from homology"/>
<evidence type="ECO:0000256" key="4">
    <source>
        <dbReference type="ARBA" id="ARBA00022827"/>
    </source>
</evidence>
<dbReference type="PROSITE" id="PS51387">
    <property type="entry name" value="FAD_PCMH"/>
    <property type="match status" value="1"/>
</dbReference>
<evidence type="ECO:0000256" key="1">
    <source>
        <dbReference type="ARBA" id="ARBA00001974"/>
    </source>
</evidence>
<dbReference type="Gene3D" id="1.10.1060.10">
    <property type="entry name" value="Alpha-helical ferredoxin"/>
    <property type="match status" value="1"/>
</dbReference>